<evidence type="ECO:0000313" key="3">
    <source>
        <dbReference type="Proteomes" id="UP000179209"/>
    </source>
</evidence>
<dbReference type="CDD" id="cd04301">
    <property type="entry name" value="NAT_SF"/>
    <property type="match status" value="1"/>
</dbReference>
<organism evidence="2 3">
    <name type="scientific">Candidatus Gottesmanbacteria bacterium RIFCSPLOWO2_02_FULL_38_8</name>
    <dbReference type="NCBI Taxonomy" id="1798397"/>
    <lineage>
        <taxon>Bacteria</taxon>
        <taxon>Candidatus Gottesmaniibacteriota</taxon>
    </lineage>
</organism>
<accession>A0A1F6B242</accession>
<gene>
    <name evidence="2" type="ORF">A3I51_03935</name>
</gene>
<evidence type="ECO:0000259" key="1">
    <source>
        <dbReference type="PROSITE" id="PS51186"/>
    </source>
</evidence>
<protein>
    <recommendedName>
        <fullName evidence="1">N-acetyltransferase domain-containing protein</fullName>
    </recommendedName>
</protein>
<dbReference type="Gene3D" id="3.40.630.30">
    <property type="match status" value="1"/>
</dbReference>
<name>A0A1F6B242_9BACT</name>
<reference evidence="2 3" key="1">
    <citation type="journal article" date="2016" name="Nat. Commun.">
        <title>Thousands of microbial genomes shed light on interconnected biogeochemical processes in an aquifer system.</title>
        <authorList>
            <person name="Anantharaman K."/>
            <person name="Brown C.T."/>
            <person name="Hug L.A."/>
            <person name="Sharon I."/>
            <person name="Castelle C.J."/>
            <person name="Probst A.J."/>
            <person name="Thomas B.C."/>
            <person name="Singh A."/>
            <person name="Wilkins M.J."/>
            <person name="Karaoz U."/>
            <person name="Brodie E.L."/>
            <person name="Williams K.H."/>
            <person name="Hubbard S.S."/>
            <person name="Banfield J.F."/>
        </authorList>
    </citation>
    <scope>NUCLEOTIDE SEQUENCE [LARGE SCALE GENOMIC DNA]</scope>
</reference>
<sequence length="145" mass="17036">MSIKFEFRDMTKSEFKREKSAFDEHGLEFGNPPEKQERLGFVAIDDGKFVGCSSGLAQKNNNLYGKYFYLSDLLVEKEYRKYGYGKKLLELLEDKIKSLGIENIWTWTAEYEAETFYIKQGYHYFVKFENFYSSGHAKVGLIKKL</sequence>
<dbReference type="EMBL" id="MFKA01000089">
    <property type="protein sequence ID" value="OGG30988.1"/>
    <property type="molecule type" value="Genomic_DNA"/>
</dbReference>
<dbReference type="AlphaFoldDB" id="A0A1F6B242"/>
<evidence type="ECO:0000313" key="2">
    <source>
        <dbReference type="EMBL" id="OGG30988.1"/>
    </source>
</evidence>
<dbReference type="Pfam" id="PF00583">
    <property type="entry name" value="Acetyltransf_1"/>
    <property type="match status" value="1"/>
</dbReference>
<proteinExistence type="predicted"/>
<comment type="caution">
    <text evidence="2">The sequence shown here is derived from an EMBL/GenBank/DDBJ whole genome shotgun (WGS) entry which is preliminary data.</text>
</comment>
<dbReference type="InterPro" id="IPR000182">
    <property type="entry name" value="GNAT_dom"/>
</dbReference>
<dbReference type="SUPFAM" id="SSF55729">
    <property type="entry name" value="Acyl-CoA N-acyltransferases (Nat)"/>
    <property type="match status" value="1"/>
</dbReference>
<dbReference type="InterPro" id="IPR016181">
    <property type="entry name" value="Acyl_CoA_acyltransferase"/>
</dbReference>
<feature type="domain" description="N-acetyltransferase" evidence="1">
    <location>
        <begin position="1"/>
        <end position="145"/>
    </location>
</feature>
<dbReference type="PROSITE" id="PS51186">
    <property type="entry name" value="GNAT"/>
    <property type="match status" value="1"/>
</dbReference>
<dbReference type="Proteomes" id="UP000179209">
    <property type="component" value="Unassembled WGS sequence"/>
</dbReference>
<dbReference type="GO" id="GO:0016747">
    <property type="term" value="F:acyltransferase activity, transferring groups other than amino-acyl groups"/>
    <property type="evidence" value="ECO:0007669"/>
    <property type="project" value="InterPro"/>
</dbReference>